<protein>
    <submittedName>
        <fullName evidence="1">Uncharacterized protein</fullName>
    </submittedName>
</protein>
<dbReference type="AlphaFoldDB" id="A0A1X0QX70"/>
<proteinExistence type="predicted"/>
<dbReference type="Proteomes" id="UP000242414">
    <property type="component" value="Unassembled WGS sequence"/>
</dbReference>
<sequence length="132" mass="15022">DSQPDLLPCSIRNIILDSHCRTLLSKSNYIELDHQASLWLNSSWNLNPMAVKIYDHLLEEAVFVKGNKSLLILGGKIYSKLPSLDTHYEKVSLTKVNTPLSSLPHTDTRYQNIELCLIDHDNAKKLAWDPKP</sequence>
<gene>
    <name evidence="1" type="ORF">BCV72DRAFT_313038</name>
</gene>
<name>A0A1X0QX70_RHIZD</name>
<dbReference type="VEuPathDB" id="FungiDB:BCV72DRAFT_313038"/>
<feature type="non-terminal residue" evidence="1">
    <location>
        <position position="1"/>
    </location>
</feature>
<evidence type="ECO:0000313" key="1">
    <source>
        <dbReference type="EMBL" id="ORE04393.1"/>
    </source>
</evidence>
<organism evidence="1">
    <name type="scientific">Rhizopus microsporus var. microsporus</name>
    <dbReference type="NCBI Taxonomy" id="86635"/>
    <lineage>
        <taxon>Eukaryota</taxon>
        <taxon>Fungi</taxon>
        <taxon>Fungi incertae sedis</taxon>
        <taxon>Mucoromycota</taxon>
        <taxon>Mucoromycotina</taxon>
        <taxon>Mucoromycetes</taxon>
        <taxon>Mucorales</taxon>
        <taxon>Mucorineae</taxon>
        <taxon>Rhizopodaceae</taxon>
        <taxon>Rhizopus</taxon>
    </lineage>
</organism>
<accession>A0A1X0QX70</accession>
<dbReference type="EMBL" id="KV921972">
    <property type="protein sequence ID" value="ORE04393.1"/>
    <property type="molecule type" value="Genomic_DNA"/>
</dbReference>
<reference evidence="1" key="1">
    <citation type="journal article" date="2016" name="Proc. Natl. Acad. Sci. U.S.A.">
        <title>Lipid metabolic changes in an early divergent fungus govern the establishment of a mutualistic symbiosis with endobacteria.</title>
        <authorList>
            <person name="Lastovetsky O.A."/>
            <person name="Gaspar M.L."/>
            <person name="Mondo S.J."/>
            <person name="LaButti K.M."/>
            <person name="Sandor L."/>
            <person name="Grigoriev I.V."/>
            <person name="Henry S.A."/>
            <person name="Pawlowska T.E."/>
        </authorList>
    </citation>
    <scope>NUCLEOTIDE SEQUENCE [LARGE SCALE GENOMIC DNA]</scope>
    <source>
        <strain evidence="1">ATCC 52814</strain>
    </source>
</reference>
<dbReference type="OrthoDB" id="2219666at2759"/>